<comment type="catalytic activity">
    <reaction evidence="1 6 7">
        <text>[protein]-peptidylproline (omega=180) = [protein]-peptidylproline (omega=0)</text>
        <dbReference type="Rhea" id="RHEA:16237"/>
        <dbReference type="Rhea" id="RHEA-COMP:10747"/>
        <dbReference type="Rhea" id="RHEA-COMP:10748"/>
        <dbReference type="ChEBI" id="CHEBI:83833"/>
        <dbReference type="ChEBI" id="CHEBI:83834"/>
        <dbReference type="EC" id="5.2.1.8"/>
    </reaction>
</comment>
<keyword evidence="11" id="KW-1185">Reference proteome</keyword>
<evidence type="ECO:0000256" key="5">
    <source>
        <dbReference type="ARBA" id="ARBA00056164"/>
    </source>
</evidence>
<keyword evidence="3 6" id="KW-0697">Rotamase</keyword>
<dbReference type="PROSITE" id="PS50059">
    <property type="entry name" value="FKBP_PPIASE"/>
    <property type="match status" value="1"/>
</dbReference>
<protein>
    <recommendedName>
        <fullName evidence="7">Peptidyl-prolyl cis-trans isomerase</fullName>
        <ecNumber evidence="7">5.2.1.8</ecNumber>
    </recommendedName>
</protein>
<dbReference type="InterPro" id="IPR046357">
    <property type="entry name" value="PPIase_dom_sf"/>
</dbReference>
<evidence type="ECO:0000256" key="4">
    <source>
        <dbReference type="ARBA" id="ARBA00023235"/>
    </source>
</evidence>
<feature type="chain" id="PRO_5032462408" description="Peptidyl-prolyl cis-trans isomerase" evidence="8">
    <location>
        <begin position="24"/>
        <end position="147"/>
    </location>
</feature>
<comment type="caution">
    <text evidence="10">The sequence shown here is derived from an EMBL/GenBank/DDBJ whole genome shotgun (WGS) entry which is preliminary data.</text>
</comment>
<dbReference type="Pfam" id="PF00254">
    <property type="entry name" value="FKBP_C"/>
    <property type="match status" value="1"/>
</dbReference>
<dbReference type="Proteomes" id="UP000588051">
    <property type="component" value="Unassembled WGS sequence"/>
</dbReference>
<dbReference type="EC" id="5.2.1.8" evidence="7"/>
<dbReference type="AlphaFoldDB" id="A0A850QBI9"/>
<dbReference type="PANTHER" id="PTHR43811:SF19">
    <property type="entry name" value="39 KDA FK506-BINDING NUCLEAR PROTEIN"/>
    <property type="match status" value="1"/>
</dbReference>
<evidence type="ECO:0000256" key="7">
    <source>
        <dbReference type="RuleBase" id="RU003915"/>
    </source>
</evidence>
<evidence type="ECO:0000256" key="6">
    <source>
        <dbReference type="PROSITE-ProRule" id="PRU00277"/>
    </source>
</evidence>
<dbReference type="SUPFAM" id="SSF54534">
    <property type="entry name" value="FKBP-like"/>
    <property type="match status" value="1"/>
</dbReference>
<dbReference type="RefSeq" id="WP_176803012.1">
    <property type="nucleotide sequence ID" value="NZ_JABXYJ010000004.1"/>
</dbReference>
<feature type="domain" description="PPIase FKBP-type" evidence="9">
    <location>
        <begin position="52"/>
        <end position="147"/>
    </location>
</feature>
<sequence length="147" mass="15652">MKPALSAILLSTCLILPASSVMAQMQSDTQEVSSRLQKIDVKTGNGEEIQSGRTAVVHYTGWLHDPLAAKEHGQQFDSSRGRPPFSFVLGSGKVIKGWEQGVAGMKIGGKRTLIIPPELAYGSRGAGGGIIPPNAALIFDIELIDIR</sequence>
<comment type="similarity">
    <text evidence="2 7">Belongs to the FKBP-type PPIase family.</text>
</comment>
<dbReference type="Gene3D" id="3.10.50.40">
    <property type="match status" value="1"/>
</dbReference>
<evidence type="ECO:0000256" key="3">
    <source>
        <dbReference type="ARBA" id="ARBA00023110"/>
    </source>
</evidence>
<feature type="signal peptide" evidence="8">
    <location>
        <begin position="1"/>
        <end position="23"/>
    </location>
</feature>
<accession>A0A850QBI9</accession>
<evidence type="ECO:0000256" key="2">
    <source>
        <dbReference type="ARBA" id="ARBA00006577"/>
    </source>
</evidence>
<dbReference type="FunFam" id="3.10.50.40:FF:000006">
    <property type="entry name" value="Peptidyl-prolyl cis-trans isomerase"/>
    <property type="match status" value="1"/>
</dbReference>
<evidence type="ECO:0000256" key="8">
    <source>
        <dbReference type="SAM" id="SignalP"/>
    </source>
</evidence>
<evidence type="ECO:0000259" key="9">
    <source>
        <dbReference type="PROSITE" id="PS50059"/>
    </source>
</evidence>
<organism evidence="10 11">
    <name type="scientific">Undibacterium oligocarboniphilum</name>
    <dbReference type="NCBI Taxonomy" id="666702"/>
    <lineage>
        <taxon>Bacteria</taxon>
        <taxon>Pseudomonadati</taxon>
        <taxon>Pseudomonadota</taxon>
        <taxon>Betaproteobacteria</taxon>
        <taxon>Burkholderiales</taxon>
        <taxon>Oxalobacteraceae</taxon>
        <taxon>Undibacterium</taxon>
    </lineage>
</organism>
<evidence type="ECO:0000313" key="10">
    <source>
        <dbReference type="EMBL" id="NVO77742.1"/>
    </source>
</evidence>
<reference evidence="10 11" key="1">
    <citation type="submission" date="2020-06" db="EMBL/GenBank/DDBJ databases">
        <authorList>
            <person name="Qiu C."/>
            <person name="Liu Z."/>
        </authorList>
    </citation>
    <scope>NUCLEOTIDE SEQUENCE [LARGE SCALE GENOMIC DNA]</scope>
    <source>
        <strain evidence="10 11">EM 1</strain>
    </source>
</reference>
<keyword evidence="8" id="KW-0732">Signal</keyword>
<gene>
    <name evidence="10" type="ORF">HV832_07845</name>
</gene>
<dbReference type="InterPro" id="IPR001179">
    <property type="entry name" value="PPIase_FKBP_dom"/>
</dbReference>
<comment type="function">
    <text evidence="5">PPIases accelerate the folding of proteins.</text>
</comment>
<dbReference type="GO" id="GO:0003755">
    <property type="term" value="F:peptidyl-prolyl cis-trans isomerase activity"/>
    <property type="evidence" value="ECO:0007669"/>
    <property type="project" value="UniProtKB-UniRule"/>
</dbReference>
<dbReference type="EMBL" id="JABXYJ010000004">
    <property type="protein sequence ID" value="NVO77742.1"/>
    <property type="molecule type" value="Genomic_DNA"/>
</dbReference>
<keyword evidence="4 6" id="KW-0413">Isomerase</keyword>
<name>A0A850QBI9_9BURK</name>
<evidence type="ECO:0000256" key="1">
    <source>
        <dbReference type="ARBA" id="ARBA00000971"/>
    </source>
</evidence>
<evidence type="ECO:0000313" key="11">
    <source>
        <dbReference type="Proteomes" id="UP000588051"/>
    </source>
</evidence>
<dbReference type="PANTHER" id="PTHR43811">
    <property type="entry name" value="FKBP-TYPE PEPTIDYL-PROLYL CIS-TRANS ISOMERASE FKPA"/>
    <property type="match status" value="1"/>
</dbReference>
<proteinExistence type="inferred from homology"/>